<dbReference type="AlphaFoldDB" id="A0A4P2QR57"/>
<dbReference type="Gene3D" id="3.20.20.100">
    <property type="entry name" value="NADP-dependent oxidoreductase domain"/>
    <property type="match status" value="1"/>
</dbReference>
<dbReference type="EMBL" id="CP012672">
    <property type="protein sequence ID" value="AUX32391.1"/>
    <property type="molecule type" value="Genomic_DNA"/>
</dbReference>
<dbReference type="PRINTS" id="PR00069">
    <property type="entry name" value="ALDKETRDTASE"/>
</dbReference>
<accession>A0A4P2QR57</accession>
<evidence type="ECO:0000313" key="4">
    <source>
        <dbReference type="Proteomes" id="UP000295497"/>
    </source>
</evidence>
<feature type="compositionally biased region" description="Low complexity" evidence="1">
    <location>
        <begin position="19"/>
        <end position="59"/>
    </location>
</feature>
<dbReference type="SUPFAM" id="SSF51430">
    <property type="entry name" value="NAD(P)-linked oxidoreductase"/>
    <property type="match status" value="1"/>
</dbReference>
<dbReference type="InterPro" id="IPR023210">
    <property type="entry name" value="NADP_OxRdtase_dom"/>
</dbReference>
<evidence type="ECO:0000259" key="2">
    <source>
        <dbReference type="Pfam" id="PF00248"/>
    </source>
</evidence>
<dbReference type="InterPro" id="IPR053135">
    <property type="entry name" value="AKR2_Oxidoreductase"/>
</dbReference>
<dbReference type="PROSITE" id="PS51318">
    <property type="entry name" value="TAT"/>
    <property type="match status" value="1"/>
</dbReference>
<dbReference type="PANTHER" id="PTHR43312:SF1">
    <property type="entry name" value="NADP-DEPENDENT OXIDOREDUCTASE DOMAIN-CONTAINING PROTEIN"/>
    <property type="match status" value="1"/>
</dbReference>
<evidence type="ECO:0000313" key="3">
    <source>
        <dbReference type="EMBL" id="AUX32391.1"/>
    </source>
</evidence>
<dbReference type="InterPro" id="IPR036812">
    <property type="entry name" value="NAD(P)_OxRdtase_dom_sf"/>
</dbReference>
<dbReference type="InterPro" id="IPR006311">
    <property type="entry name" value="TAT_signal"/>
</dbReference>
<dbReference type="GO" id="GO:0016491">
    <property type="term" value="F:oxidoreductase activity"/>
    <property type="evidence" value="ECO:0007669"/>
    <property type="project" value="InterPro"/>
</dbReference>
<evidence type="ECO:0000256" key="1">
    <source>
        <dbReference type="SAM" id="MobiDB-lite"/>
    </source>
</evidence>
<dbReference type="Proteomes" id="UP000295497">
    <property type="component" value="Chromosome"/>
</dbReference>
<feature type="domain" description="NADP-dependent oxidoreductase" evidence="2">
    <location>
        <begin position="80"/>
        <end position="260"/>
    </location>
</feature>
<sequence length="327" mass="34737">MSNEPSETEGTDAGRRGGLRAAATTAGAIATGAAGGAPSAAPAAPRGAAAAPPRTLGRTGAQVEPVSLGGEGILRTTGRHREAVPVILEALRLGVRYCDTAPAYQQSQDYYGEAFRAAGPRAREQVFLASKTHARDRDGALRLLDDSLRRLGTDHLDLWQLHDLRELDELDAIFGKGGAIEAVEQARADGRVRHVGITGHHDPQILIEAMRRYPVDTVLCAINPADPARLPFLTTVVEEARRRGVGVIGMKIMAAGRLLQDRAASPSELIRYAASHADTVIIGCSSIAEVRENLGARSLPFPMPPAERAALEARVAPRAGRYDSFKA</sequence>
<reference evidence="3 4" key="1">
    <citation type="submission" date="2015-09" db="EMBL/GenBank/DDBJ databases">
        <title>Sorangium comparison.</title>
        <authorList>
            <person name="Zaburannyi N."/>
            <person name="Bunk B."/>
            <person name="Overmann J."/>
            <person name="Mueller R."/>
        </authorList>
    </citation>
    <scope>NUCLEOTIDE SEQUENCE [LARGE SCALE GENOMIC DNA]</scope>
    <source>
        <strain evidence="3 4">So ce836</strain>
    </source>
</reference>
<organism evidence="3 4">
    <name type="scientific">Sorangium cellulosum</name>
    <name type="common">Polyangium cellulosum</name>
    <dbReference type="NCBI Taxonomy" id="56"/>
    <lineage>
        <taxon>Bacteria</taxon>
        <taxon>Pseudomonadati</taxon>
        <taxon>Myxococcota</taxon>
        <taxon>Polyangia</taxon>
        <taxon>Polyangiales</taxon>
        <taxon>Polyangiaceae</taxon>
        <taxon>Sorangium</taxon>
    </lineage>
</organism>
<proteinExistence type="predicted"/>
<dbReference type="PANTHER" id="PTHR43312">
    <property type="entry name" value="D-THREO-ALDOSE 1-DEHYDROGENASE"/>
    <property type="match status" value="1"/>
</dbReference>
<name>A0A4P2QR57_SORCE</name>
<feature type="compositionally biased region" description="Acidic residues" evidence="1">
    <location>
        <begin position="1"/>
        <end position="10"/>
    </location>
</feature>
<dbReference type="Pfam" id="PF00248">
    <property type="entry name" value="Aldo_ket_red"/>
    <property type="match status" value="1"/>
</dbReference>
<gene>
    <name evidence="3" type="ORF">SOCE836_045280</name>
</gene>
<feature type="region of interest" description="Disordered" evidence="1">
    <location>
        <begin position="1"/>
        <end position="64"/>
    </location>
</feature>
<dbReference type="RefSeq" id="WP_129575990.1">
    <property type="nucleotide sequence ID" value="NZ_CP012672.1"/>
</dbReference>
<protein>
    <submittedName>
        <fullName evidence="3">Aldo/keto reductase</fullName>
    </submittedName>
</protein>
<dbReference type="InterPro" id="IPR020471">
    <property type="entry name" value="AKR"/>
</dbReference>
<dbReference type="CDD" id="cd19100">
    <property type="entry name" value="AKR_unchar"/>
    <property type="match status" value="1"/>
</dbReference>